<gene>
    <name evidence="1" type="ORF">BHM03_00042346</name>
</gene>
<sequence length="52" mass="5831">MVLFLITKLSSRRSIEEIMKLLPGPHVDLKRVRGASSYSSLDANPVFQSNLD</sequence>
<evidence type="ECO:0000313" key="1">
    <source>
        <dbReference type="EMBL" id="RZR74741.1"/>
    </source>
</evidence>
<protein>
    <submittedName>
        <fullName evidence="1">Uncharacterized protein</fullName>
    </submittedName>
</protein>
<name>A0A445MKT9_ENSVE</name>
<dbReference type="AlphaFoldDB" id="A0A445MKT9"/>
<organism evidence="1">
    <name type="scientific">Ensete ventricosum</name>
    <name type="common">Abyssinian banana</name>
    <name type="synonym">Musa ensete</name>
    <dbReference type="NCBI Taxonomy" id="4639"/>
    <lineage>
        <taxon>Eukaryota</taxon>
        <taxon>Viridiplantae</taxon>
        <taxon>Streptophyta</taxon>
        <taxon>Embryophyta</taxon>
        <taxon>Tracheophyta</taxon>
        <taxon>Spermatophyta</taxon>
        <taxon>Magnoliopsida</taxon>
        <taxon>Liliopsida</taxon>
        <taxon>Zingiberales</taxon>
        <taxon>Musaceae</taxon>
        <taxon>Ensete</taxon>
    </lineage>
</organism>
<dbReference type="Proteomes" id="UP000290560">
    <property type="component" value="Unassembled WGS sequence"/>
</dbReference>
<accession>A0A445MKT9</accession>
<reference evidence="1" key="1">
    <citation type="journal article" date="2018" name="Data Brief">
        <title>Genome sequence data from 17 accessions of Ensete ventricosum, a staple food crop for millions in Ethiopia.</title>
        <authorList>
            <person name="Yemataw Z."/>
            <person name="Muzemil S."/>
            <person name="Ambachew D."/>
            <person name="Tripathi L."/>
            <person name="Tesfaye K."/>
            <person name="Chala A."/>
            <person name="Farbos A."/>
            <person name="O'Neill P."/>
            <person name="Moore K."/>
            <person name="Grant M."/>
            <person name="Studholme D.J."/>
        </authorList>
    </citation>
    <scope>NUCLEOTIDE SEQUENCE [LARGE SCALE GENOMIC DNA]</scope>
    <source>
        <tissue evidence="1">Leaf</tissue>
    </source>
</reference>
<proteinExistence type="predicted"/>
<dbReference type="EMBL" id="KV876366">
    <property type="protein sequence ID" value="RZR74741.1"/>
    <property type="molecule type" value="Genomic_DNA"/>
</dbReference>
<feature type="non-terminal residue" evidence="1">
    <location>
        <position position="52"/>
    </location>
</feature>